<evidence type="ECO:0000256" key="1">
    <source>
        <dbReference type="SAM" id="MobiDB-lite"/>
    </source>
</evidence>
<dbReference type="OrthoDB" id="284473at2759"/>
<feature type="compositionally biased region" description="Pro residues" evidence="1">
    <location>
        <begin position="225"/>
        <end position="236"/>
    </location>
</feature>
<feature type="compositionally biased region" description="Basic and acidic residues" evidence="1">
    <location>
        <begin position="435"/>
        <end position="448"/>
    </location>
</feature>
<feature type="compositionally biased region" description="Basic and acidic residues" evidence="1">
    <location>
        <begin position="363"/>
        <end position="384"/>
    </location>
</feature>
<dbReference type="AlphaFoldDB" id="A0A6G1HLW4"/>
<protein>
    <submittedName>
        <fullName evidence="2">Uncharacterized protein</fullName>
    </submittedName>
</protein>
<proteinExistence type="predicted"/>
<name>A0A6G1HLW4_9PEZI</name>
<organism evidence="2 3">
    <name type="scientific">Trichodelitschia bisporula</name>
    <dbReference type="NCBI Taxonomy" id="703511"/>
    <lineage>
        <taxon>Eukaryota</taxon>
        <taxon>Fungi</taxon>
        <taxon>Dikarya</taxon>
        <taxon>Ascomycota</taxon>
        <taxon>Pezizomycotina</taxon>
        <taxon>Dothideomycetes</taxon>
        <taxon>Dothideomycetes incertae sedis</taxon>
        <taxon>Phaeotrichales</taxon>
        <taxon>Phaeotrichaceae</taxon>
        <taxon>Trichodelitschia</taxon>
    </lineage>
</organism>
<feature type="compositionally biased region" description="Basic residues" evidence="1">
    <location>
        <begin position="315"/>
        <end position="326"/>
    </location>
</feature>
<feature type="compositionally biased region" description="Basic and acidic residues" evidence="1">
    <location>
        <begin position="391"/>
        <end position="406"/>
    </location>
</feature>
<feature type="compositionally biased region" description="Pro residues" evidence="1">
    <location>
        <begin position="183"/>
        <end position="192"/>
    </location>
</feature>
<feature type="compositionally biased region" description="Pro residues" evidence="1">
    <location>
        <begin position="200"/>
        <end position="215"/>
    </location>
</feature>
<dbReference type="Proteomes" id="UP000799640">
    <property type="component" value="Unassembled WGS sequence"/>
</dbReference>
<dbReference type="EMBL" id="ML996704">
    <property type="protein sequence ID" value="KAF2397058.1"/>
    <property type="molecule type" value="Genomic_DNA"/>
</dbReference>
<feature type="compositionally biased region" description="Basic and acidic residues" evidence="1">
    <location>
        <begin position="126"/>
        <end position="136"/>
    </location>
</feature>
<evidence type="ECO:0000313" key="2">
    <source>
        <dbReference type="EMBL" id="KAF2397058.1"/>
    </source>
</evidence>
<keyword evidence="3" id="KW-1185">Reference proteome</keyword>
<feature type="compositionally biased region" description="Basic and acidic residues" evidence="1">
    <location>
        <begin position="264"/>
        <end position="303"/>
    </location>
</feature>
<accession>A0A6G1HLW4</accession>
<reference evidence="2" key="1">
    <citation type="journal article" date="2020" name="Stud. Mycol.">
        <title>101 Dothideomycetes genomes: a test case for predicting lifestyles and emergence of pathogens.</title>
        <authorList>
            <person name="Haridas S."/>
            <person name="Albert R."/>
            <person name="Binder M."/>
            <person name="Bloem J."/>
            <person name="Labutti K."/>
            <person name="Salamov A."/>
            <person name="Andreopoulos B."/>
            <person name="Baker S."/>
            <person name="Barry K."/>
            <person name="Bills G."/>
            <person name="Bluhm B."/>
            <person name="Cannon C."/>
            <person name="Castanera R."/>
            <person name="Culley D."/>
            <person name="Daum C."/>
            <person name="Ezra D."/>
            <person name="Gonzalez J."/>
            <person name="Henrissat B."/>
            <person name="Kuo A."/>
            <person name="Liang C."/>
            <person name="Lipzen A."/>
            <person name="Lutzoni F."/>
            <person name="Magnuson J."/>
            <person name="Mondo S."/>
            <person name="Nolan M."/>
            <person name="Ohm R."/>
            <person name="Pangilinan J."/>
            <person name="Park H.-J."/>
            <person name="Ramirez L."/>
            <person name="Alfaro M."/>
            <person name="Sun H."/>
            <person name="Tritt A."/>
            <person name="Yoshinaga Y."/>
            <person name="Zwiers L.-H."/>
            <person name="Turgeon B."/>
            <person name="Goodwin S."/>
            <person name="Spatafora J."/>
            <person name="Crous P."/>
            <person name="Grigoriev I."/>
        </authorList>
    </citation>
    <scope>NUCLEOTIDE SEQUENCE</scope>
    <source>
        <strain evidence="2">CBS 262.69</strain>
    </source>
</reference>
<feature type="compositionally biased region" description="Basic and acidic residues" evidence="1">
    <location>
        <begin position="340"/>
        <end position="356"/>
    </location>
</feature>
<feature type="compositionally biased region" description="Basic and acidic residues" evidence="1">
    <location>
        <begin position="83"/>
        <end position="92"/>
    </location>
</feature>
<sequence length="770" mass="84644">MNQRDRDDLKKLDNAVERMLKVIPKEPYILSTPVIPGFEYHPPRHEIENWHLGTPFRNDEFQLQYCTFLLPEKEETVCVARSQVDEERDRRQRNGTPSPLKAIPPHLNVKRKISLDVYNRRGHLRTGSDTKLEPTAETKPSAAPPPPRAPTPPKRPFSFPDEPPAKKARTDTAAPVHGLPRMLSPPPLPLPNGLPSRMLSPPPLPLPNGLPPMLSPPTLRGLPPFGLPPMLSPTLPPNIEEALKRKRSGSESSDDVPIRASKIPKLDLDEKPKMKAEPVKEPEKKKRRCSPEEKPGWAERLDWEDVSSPAEPKRLLVRLKIPRHQRQQVERLLRLKPKSKPADKKIVKEEKWEEPQAVKAKARKEAPEKLRLDDKPPRELEKPRTTPPKPIKAERKPDPPARKSADSKLATPRPSEESTGSSKRPRSANDASETTIKKERRPPSREAEPVTPGEEPLAVGKTVKSESQKSASYITPRKDLKGVAMARTGSADSSVSTPKRAYATPGGPPASAKDSTKSAGTGVGARTAKLDSWSRKWNDLGRTLKRDHQALVNEGKGKSAVAAAVGLECVLAYMLAFTSRDALMRLRRQPSDIETSWLTLLPLYRQIGSCITVRPLQGLHAYLGVAICARIAGGVSDRVRASSSSADAESPASKLDGQSQTQSQASAAAAPTGANAKLLADTWAQLLGYAREAEGKLGLEEVMECFPETWRARSRNVGGERLGEGESVAGPWAFPVGVGSEPVQVVRFGVRLLGEWRKVEGVPGQGKVVL</sequence>
<feature type="region of interest" description="Disordered" evidence="1">
    <location>
        <begin position="642"/>
        <end position="668"/>
    </location>
</feature>
<feature type="compositionally biased region" description="Pro residues" evidence="1">
    <location>
        <begin position="142"/>
        <end position="155"/>
    </location>
</feature>
<evidence type="ECO:0000313" key="3">
    <source>
        <dbReference type="Proteomes" id="UP000799640"/>
    </source>
</evidence>
<feature type="region of interest" description="Disordered" evidence="1">
    <location>
        <begin position="81"/>
        <end position="527"/>
    </location>
</feature>
<gene>
    <name evidence="2" type="ORF">EJ06DRAFT_559187</name>
</gene>